<dbReference type="AlphaFoldDB" id="W6U603"/>
<evidence type="ECO:0000313" key="1">
    <source>
        <dbReference type="EMBL" id="EUB56545.1"/>
    </source>
</evidence>
<protein>
    <submittedName>
        <fullName evidence="1">Uncharacterized protein</fullName>
    </submittedName>
</protein>
<dbReference type="EMBL" id="APAU02000111">
    <property type="protein sequence ID" value="EUB56545.1"/>
    <property type="molecule type" value="Genomic_DNA"/>
</dbReference>
<keyword evidence="2" id="KW-1185">Reference proteome</keyword>
<dbReference type="GeneID" id="36344286"/>
<proteinExistence type="predicted"/>
<dbReference type="RefSeq" id="XP_024347741.1">
    <property type="nucleotide sequence ID" value="XM_024497820.1"/>
</dbReference>
<dbReference type="Proteomes" id="UP000019149">
    <property type="component" value="Unassembled WGS sequence"/>
</dbReference>
<dbReference type="KEGG" id="egl:EGR_08571"/>
<evidence type="ECO:0000313" key="2">
    <source>
        <dbReference type="Proteomes" id="UP000019149"/>
    </source>
</evidence>
<sequence length="132" mass="15167">MLHLRSKCTDSLTTNFLKWIHSACTDHKFNFKAESVRISLIPALISPPTGLCFVFPCHLSDDLLNADKSALCEDVIPKRRDKMKNKYRCHIKTNTTVISLDNRHDTIDHATLHVEGDVIVSYTGQWERFQLQ</sequence>
<gene>
    <name evidence="1" type="ORF">EGR_08571</name>
</gene>
<comment type="caution">
    <text evidence="1">The sequence shown here is derived from an EMBL/GenBank/DDBJ whole genome shotgun (WGS) entry which is preliminary data.</text>
</comment>
<name>W6U603_ECHGR</name>
<accession>W6U603</accession>
<reference evidence="1 2" key="1">
    <citation type="journal article" date="2013" name="Nat. Genet.">
        <title>The genome of the hydatid tapeworm Echinococcus granulosus.</title>
        <authorList>
            <person name="Zheng H."/>
            <person name="Zhang W."/>
            <person name="Zhang L."/>
            <person name="Zhang Z."/>
            <person name="Li J."/>
            <person name="Lu G."/>
            <person name="Zhu Y."/>
            <person name="Wang Y."/>
            <person name="Huang Y."/>
            <person name="Liu J."/>
            <person name="Kang H."/>
            <person name="Chen J."/>
            <person name="Wang L."/>
            <person name="Chen A."/>
            <person name="Yu S."/>
            <person name="Gao Z."/>
            <person name="Jin L."/>
            <person name="Gu W."/>
            <person name="Wang Z."/>
            <person name="Zhao L."/>
            <person name="Shi B."/>
            <person name="Wen H."/>
            <person name="Lin R."/>
            <person name="Jones M.K."/>
            <person name="Brejova B."/>
            <person name="Vinar T."/>
            <person name="Zhao G."/>
            <person name="McManus D.P."/>
            <person name="Chen Z."/>
            <person name="Zhou Y."/>
            <person name="Wang S."/>
        </authorList>
    </citation>
    <scope>NUCLEOTIDE SEQUENCE [LARGE SCALE GENOMIC DNA]</scope>
</reference>
<dbReference type="CTD" id="36344286"/>
<organism evidence="1 2">
    <name type="scientific">Echinococcus granulosus</name>
    <name type="common">Hydatid tapeworm</name>
    <dbReference type="NCBI Taxonomy" id="6210"/>
    <lineage>
        <taxon>Eukaryota</taxon>
        <taxon>Metazoa</taxon>
        <taxon>Spiralia</taxon>
        <taxon>Lophotrochozoa</taxon>
        <taxon>Platyhelminthes</taxon>
        <taxon>Cestoda</taxon>
        <taxon>Eucestoda</taxon>
        <taxon>Cyclophyllidea</taxon>
        <taxon>Taeniidae</taxon>
        <taxon>Echinococcus</taxon>
        <taxon>Echinococcus granulosus group</taxon>
    </lineage>
</organism>